<accession>N6WBN3</accession>
<dbReference type="RefSeq" id="WP_005963998.1">
    <property type="nucleotide sequence ID" value="NZ_CP040505.1"/>
</dbReference>
<dbReference type="STRING" id="888050.HMPREF9004_1529"/>
<dbReference type="PATRIC" id="fig|888050.3.peg.1465"/>
<dbReference type="eggNOG" id="COG0327">
    <property type="taxonomic scope" value="Bacteria"/>
</dbReference>
<evidence type="ECO:0000313" key="7">
    <source>
        <dbReference type="Proteomes" id="UP000013015"/>
    </source>
</evidence>
<name>N6WBN3_9ACTO</name>
<dbReference type="HOGENOM" id="CLU_037423_1_2_11"/>
<evidence type="ECO:0000256" key="4">
    <source>
        <dbReference type="ARBA" id="ARBA00022723"/>
    </source>
</evidence>
<dbReference type="InterPro" id="IPR036069">
    <property type="entry name" value="DUF34/NIF3_sf"/>
</dbReference>
<proteinExistence type="inferred from homology"/>
<keyword evidence="4 5" id="KW-0479">Metal-binding</keyword>
<evidence type="ECO:0000256" key="3">
    <source>
        <dbReference type="ARBA" id="ARBA00022112"/>
    </source>
</evidence>
<gene>
    <name evidence="6" type="ORF">HMPREF9004_1529</name>
</gene>
<dbReference type="FunFam" id="3.40.1390.30:FF:000001">
    <property type="entry name" value="GTP cyclohydrolase 1 type 2"/>
    <property type="match status" value="1"/>
</dbReference>
<comment type="subunit">
    <text evidence="2">Homohexamer.</text>
</comment>
<comment type="caution">
    <text evidence="6">The sequence shown here is derived from an EMBL/GenBank/DDBJ whole genome shotgun (WGS) entry which is preliminary data.</text>
</comment>
<keyword evidence="7" id="KW-1185">Reference proteome</keyword>
<protein>
    <recommendedName>
        <fullName evidence="3">GTP cyclohydrolase 1 type 2 homolog</fullName>
    </recommendedName>
</protein>
<evidence type="ECO:0000313" key="6">
    <source>
        <dbReference type="EMBL" id="ENO17619.1"/>
    </source>
</evidence>
<reference evidence="6 7" key="1">
    <citation type="submission" date="2013-03" db="EMBL/GenBank/DDBJ databases">
        <title>Reference genome for the Human Microbiome Project.</title>
        <authorList>
            <person name="Aqrawi P."/>
            <person name="Ayvaz T."/>
            <person name="Bess C."/>
            <person name="Blankenburg K."/>
            <person name="Coyle M."/>
            <person name="Deng J."/>
            <person name="Forbes L."/>
            <person name="Fowler G."/>
            <person name="Francisco L."/>
            <person name="Fu Q."/>
            <person name="Gibbs R."/>
            <person name="Gross S."/>
            <person name="Gubbala S."/>
            <person name="Hale W."/>
            <person name="Hemphill L."/>
            <person name="Highlander S."/>
            <person name="Hirani K."/>
            <person name="Jackson L."/>
            <person name="Jakkamsetti A."/>
            <person name="Javaid M."/>
            <person name="Jayaseelan J.C."/>
            <person name="Jiang H."/>
            <person name="Joshi V."/>
            <person name="Korchina V."/>
            <person name="Kovar C."/>
            <person name="Lara F."/>
            <person name="Lee S."/>
            <person name="Liu Y."/>
            <person name="Mata R."/>
            <person name="Mathew T."/>
            <person name="Munidasa M."/>
            <person name="Muzny D."/>
            <person name="Nazareth L."/>
            <person name="Ngo R."/>
            <person name="Nguyen L."/>
            <person name="Nguyen N."/>
            <person name="Okwuonu G."/>
            <person name="Ongeri F."/>
            <person name="Palculict T."/>
            <person name="Patil S."/>
            <person name="Petrosino J."/>
            <person name="Pham C."/>
            <person name="Pham P."/>
            <person name="Pu L.-L."/>
            <person name="Qin X."/>
            <person name="Qu J."/>
            <person name="Reid J."/>
            <person name="Ross M."/>
            <person name="Ruth R."/>
            <person name="Saada N."/>
            <person name="San Lucas F."/>
            <person name="Santibanez J."/>
            <person name="Shang Y."/>
            <person name="Simmons D."/>
            <person name="Song X.-Z."/>
            <person name="Tang L.-Y."/>
            <person name="Thornton R."/>
            <person name="Warren J."/>
            <person name="Weissenberger G."/>
            <person name="Wilczek-Boney K."/>
            <person name="Worley K."/>
            <person name="Youmans B."/>
            <person name="Zhang J."/>
            <person name="Zhang L."/>
            <person name="Zhao Z."/>
            <person name="Zhou C."/>
            <person name="Zhu D."/>
            <person name="Zhu Y."/>
        </authorList>
    </citation>
    <scope>NUCLEOTIDE SEQUENCE [LARGE SCALE GENOMIC DNA]</scope>
    <source>
        <strain evidence="6 7">F0333</strain>
    </source>
</reference>
<evidence type="ECO:0000256" key="5">
    <source>
        <dbReference type="PIRSR" id="PIRSR602678-1"/>
    </source>
</evidence>
<organism evidence="6 7">
    <name type="scientific">Schaalia cardiffensis F0333</name>
    <dbReference type="NCBI Taxonomy" id="888050"/>
    <lineage>
        <taxon>Bacteria</taxon>
        <taxon>Bacillati</taxon>
        <taxon>Actinomycetota</taxon>
        <taxon>Actinomycetes</taxon>
        <taxon>Actinomycetales</taxon>
        <taxon>Actinomycetaceae</taxon>
        <taxon>Schaalia</taxon>
    </lineage>
</organism>
<feature type="binding site" evidence="5">
    <location>
        <position position="107"/>
    </location>
    <ligand>
        <name>a divalent metal cation</name>
        <dbReference type="ChEBI" id="CHEBI:60240"/>
        <label>1</label>
    </ligand>
</feature>
<dbReference type="GO" id="GO:0005737">
    <property type="term" value="C:cytoplasm"/>
    <property type="evidence" value="ECO:0007669"/>
    <property type="project" value="TreeGrafter"/>
</dbReference>
<dbReference type="NCBIfam" id="TIGR00486">
    <property type="entry name" value="YbgI_SA1388"/>
    <property type="match status" value="1"/>
</dbReference>
<feature type="binding site" evidence="5">
    <location>
        <position position="68"/>
    </location>
    <ligand>
        <name>a divalent metal cation</name>
        <dbReference type="ChEBI" id="CHEBI:60240"/>
        <label>1</label>
    </ligand>
</feature>
<feature type="binding site" evidence="5">
    <location>
        <position position="237"/>
    </location>
    <ligand>
        <name>a divalent metal cation</name>
        <dbReference type="ChEBI" id="CHEBI:60240"/>
        <label>1</label>
    </ligand>
</feature>
<dbReference type="Proteomes" id="UP000013015">
    <property type="component" value="Unassembled WGS sequence"/>
</dbReference>
<feature type="binding site" evidence="5">
    <location>
        <position position="69"/>
    </location>
    <ligand>
        <name>a divalent metal cation</name>
        <dbReference type="ChEBI" id="CHEBI:60240"/>
        <label>1</label>
    </ligand>
</feature>
<evidence type="ECO:0000256" key="1">
    <source>
        <dbReference type="ARBA" id="ARBA00006964"/>
    </source>
</evidence>
<comment type="similarity">
    <text evidence="1">Belongs to the GTP cyclohydrolase I type 2/NIF3 family.</text>
</comment>
<feature type="binding site" evidence="5">
    <location>
        <position position="233"/>
    </location>
    <ligand>
        <name>a divalent metal cation</name>
        <dbReference type="ChEBI" id="CHEBI:60240"/>
        <label>1</label>
    </ligand>
</feature>
<dbReference type="EMBL" id="AQHZ01000024">
    <property type="protein sequence ID" value="ENO17619.1"/>
    <property type="molecule type" value="Genomic_DNA"/>
</dbReference>
<dbReference type="SUPFAM" id="SSF102705">
    <property type="entry name" value="NIF3 (NGG1p interacting factor 3)-like"/>
    <property type="match status" value="1"/>
</dbReference>
<dbReference type="InterPro" id="IPR002678">
    <property type="entry name" value="DUF34/NIF3"/>
</dbReference>
<evidence type="ECO:0000256" key="2">
    <source>
        <dbReference type="ARBA" id="ARBA00011643"/>
    </source>
</evidence>
<dbReference type="GO" id="GO:0046872">
    <property type="term" value="F:metal ion binding"/>
    <property type="evidence" value="ECO:0007669"/>
    <property type="project" value="UniProtKB-KW"/>
</dbReference>
<dbReference type="AlphaFoldDB" id="N6WBN3"/>
<dbReference type="Pfam" id="PF01784">
    <property type="entry name" value="DUF34_NIF3"/>
    <property type="match status" value="1"/>
</dbReference>
<dbReference type="Gene3D" id="3.40.1390.30">
    <property type="entry name" value="NIF3 (NGG1p interacting factor 3)-like"/>
    <property type="match status" value="2"/>
</dbReference>
<dbReference type="PANTHER" id="PTHR13799">
    <property type="entry name" value="NGG1 INTERACTING FACTOR 3"/>
    <property type="match status" value="1"/>
</dbReference>
<sequence>MTQTWSLEDVMSLMEEWYPAERAESWDRVGLILGDPGQKVERILLAVDPVEATVSEAIDWGADLLLTHHPLYLRGTSFIAESDPKGRSVARLIRANIGLFNAHTNADASPEGVGEALGRLIGLKDMRVLVPMGVDEEGRPIGHGRIGSVEPMSLEALADRIASVLPAGPTGLLLGGDRERIITRVAVSGGAGDSFLEDARRAGAHAFLTADLRHHPASEHLEGGAPALLAGSHWATEWPWLPLLKSKLDAAVGLADVSVDVKVSTIATEPWISHRPTRGGLK</sequence>
<dbReference type="PANTHER" id="PTHR13799:SF14">
    <property type="entry name" value="GTP CYCLOHYDROLASE 1 TYPE 2 HOMOLOG"/>
    <property type="match status" value="1"/>
</dbReference>